<comment type="caution">
    <text evidence="2">The sequence shown here is derived from an EMBL/GenBank/DDBJ whole genome shotgun (WGS) entry which is preliminary data.</text>
</comment>
<gene>
    <name evidence="2" type="ORF">ElyMa_004034900</name>
</gene>
<evidence type="ECO:0000256" key="1">
    <source>
        <dbReference type="SAM" id="Phobius"/>
    </source>
</evidence>
<evidence type="ECO:0000313" key="2">
    <source>
        <dbReference type="EMBL" id="GFR79958.1"/>
    </source>
</evidence>
<dbReference type="AlphaFoldDB" id="A0AAV4G2L7"/>
<feature type="transmembrane region" description="Helical" evidence="1">
    <location>
        <begin position="9"/>
        <end position="30"/>
    </location>
</feature>
<protein>
    <submittedName>
        <fullName evidence="2">Uncharacterized protein</fullName>
    </submittedName>
</protein>
<sequence>MPSSSRDGGLWKVMIPSALSVSAGFLYFWFSFCPCGDPNNLALVLQLQGSNIKSSPSCLLLLDHPKTTICFIGQLKSVLLLLKHDLDLDHCITRCTCQFVEYLRSSCLPGVRSIHTSFCLSGLKNDVRSYLGLRAPVMMFTQYKWVTELADCCSKQV</sequence>
<dbReference type="EMBL" id="BMAT01008190">
    <property type="protein sequence ID" value="GFR79958.1"/>
    <property type="molecule type" value="Genomic_DNA"/>
</dbReference>
<dbReference type="Proteomes" id="UP000762676">
    <property type="component" value="Unassembled WGS sequence"/>
</dbReference>
<proteinExistence type="predicted"/>
<reference evidence="2 3" key="1">
    <citation type="journal article" date="2021" name="Elife">
        <title>Chloroplast acquisition without the gene transfer in kleptoplastic sea slugs, Plakobranchus ocellatus.</title>
        <authorList>
            <person name="Maeda T."/>
            <person name="Takahashi S."/>
            <person name="Yoshida T."/>
            <person name="Shimamura S."/>
            <person name="Takaki Y."/>
            <person name="Nagai Y."/>
            <person name="Toyoda A."/>
            <person name="Suzuki Y."/>
            <person name="Arimoto A."/>
            <person name="Ishii H."/>
            <person name="Satoh N."/>
            <person name="Nishiyama T."/>
            <person name="Hasebe M."/>
            <person name="Maruyama T."/>
            <person name="Minagawa J."/>
            <person name="Obokata J."/>
            <person name="Shigenobu S."/>
        </authorList>
    </citation>
    <scope>NUCLEOTIDE SEQUENCE [LARGE SCALE GENOMIC DNA]</scope>
</reference>
<organism evidence="2 3">
    <name type="scientific">Elysia marginata</name>
    <dbReference type="NCBI Taxonomy" id="1093978"/>
    <lineage>
        <taxon>Eukaryota</taxon>
        <taxon>Metazoa</taxon>
        <taxon>Spiralia</taxon>
        <taxon>Lophotrochozoa</taxon>
        <taxon>Mollusca</taxon>
        <taxon>Gastropoda</taxon>
        <taxon>Heterobranchia</taxon>
        <taxon>Euthyneura</taxon>
        <taxon>Panpulmonata</taxon>
        <taxon>Sacoglossa</taxon>
        <taxon>Placobranchoidea</taxon>
        <taxon>Plakobranchidae</taxon>
        <taxon>Elysia</taxon>
    </lineage>
</organism>
<keyword evidence="1" id="KW-0472">Membrane</keyword>
<keyword evidence="1" id="KW-1133">Transmembrane helix</keyword>
<name>A0AAV4G2L7_9GAST</name>
<keyword evidence="3" id="KW-1185">Reference proteome</keyword>
<evidence type="ECO:0000313" key="3">
    <source>
        <dbReference type="Proteomes" id="UP000762676"/>
    </source>
</evidence>
<keyword evidence="1" id="KW-0812">Transmembrane</keyword>
<accession>A0AAV4G2L7</accession>